<comment type="caution">
    <text evidence="3">The sequence shown here is derived from an EMBL/GenBank/DDBJ whole genome shotgun (WGS) entry which is preliminary data.</text>
</comment>
<evidence type="ECO:0000256" key="1">
    <source>
        <dbReference type="SAM" id="MobiDB-lite"/>
    </source>
</evidence>
<dbReference type="AlphaFoldDB" id="A0A8K0XNZ1"/>
<dbReference type="InterPro" id="IPR013087">
    <property type="entry name" value="Znf_C2H2_type"/>
</dbReference>
<name>A0A8K0XNZ1_9AGAR</name>
<feature type="region of interest" description="Disordered" evidence="1">
    <location>
        <begin position="230"/>
        <end position="273"/>
    </location>
</feature>
<accession>A0A8K0XNZ1</accession>
<reference evidence="3" key="1">
    <citation type="journal article" date="2021" name="New Phytol.">
        <title>Evolutionary innovations through gain and loss of genes in the ectomycorrhizal Boletales.</title>
        <authorList>
            <person name="Wu G."/>
            <person name="Miyauchi S."/>
            <person name="Morin E."/>
            <person name="Kuo A."/>
            <person name="Drula E."/>
            <person name="Varga T."/>
            <person name="Kohler A."/>
            <person name="Feng B."/>
            <person name="Cao Y."/>
            <person name="Lipzen A."/>
            <person name="Daum C."/>
            <person name="Hundley H."/>
            <person name="Pangilinan J."/>
            <person name="Johnson J."/>
            <person name="Barry K."/>
            <person name="LaButti K."/>
            <person name="Ng V."/>
            <person name="Ahrendt S."/>
            <person name="Min B."/>
            <person name="Choi I.G."/>
            <person name="Park H."/>
            <person name="Plett J.M."/>
            <person name="Magnuson J."/>
            <person name="Spatafora J.W."/>
            <person name="Nagy L.G."/>
            <person name="Henrissat B."/>
            <person name="Grigoriev I.V."/>
            <person name="Yang Z.L."/>
            <person name="Xu J."/>
            <person name="Martin F.M."/>
        </authorList>
    </citation>
    <scope>NUCLEOTIDE SEQUENCE</scope>
    <source>
        <strain evidence="3">KKN 215</strain>
    </source>
</reference>
<feature type="compositionally biased region" description="Acidic residues" evidence="1">
    <location>
        <begin position="434"/>
        <end position="449"/>
    </location>
</feature>
<proteinExistence type="predicted"/>
<protein>
    <recommendedName>
        <fullName evidence="2">C2H2-type domain-containing protein</fullName>
    </recommendedName>
</protein>
<gene>
    <name evidence="3" type="ORF">BXZ70DRAFT_1008963</name>
</gene>
<organism evidence="3 4">
    <name type="scientific">Cristinia sonorae</name>
    <dbReference type="NCBI Taxonomy" id="1940300"/>
    <lineage>
        <taxon>Eukaryota</taxon>
        <taxon>Fungi</taxon>
        <taxon>Dikarya</taxon>
        <taxon>Basidiomycota</taxon>
        <taxon>Agaricomycotina</taxon>
        <taxon>Agaricomycetes</taxon>
        <taxon>Agaricomycetidae</taxon>
        <taxon>Agaricales</taxon>
        <taxon>Pleurotineae</taxon>
        <taxon>Stephanosporaceae</taxon>
        <taxon>Cristinia</taxon>
    </lineage>
</organism>
<dbReference type="Proteomes" id="UP000813824">
    <property type="component" value="Unassembled WGS sequence"/>
</dbReference>
<feature type="region of interest" description="Disordered" evidence="1">
    <location>
        <begin position="344"/>
        <end position="467"/>
    </location>
</feature>
<feature type="domain" description="C2H2-type" evidence="2">
    <location>
        <begin position="205"/>
        <end position="228"/>
    </location>
</feature>
<keyword evidence="4" id="KW-1185">Reference proteome</keyword>
<evidence type="ECO:0000259" key="2">
    <source>
        <dbReference type="PROSITE" id="PS00028"/>
    </source>
</evidence>
<feature type="compositionally biased region" description="Basic and acidic residues" evidence="1">
    <location>
        <begin position="386"/>
        <end position="413"/>
    </location>
</feature>
<evidence type="ECO:0000313" key="3">
    <source>
        <dbReference type="EMBL" id="KAH8099558.1"/>
    </source>
</evidence>
<evidence type="ECO:0000313" key="4">
    <source>
        <dbReference type="Proteomes" id="UP000813824"/>
    </source>
</evidence>
<sequence>MPKPKATPKPRKASTKAKHKTKAKSTSQARAQKRTRSNRTLQNKTFLNLMVHPVVHNPANPPADPNTIVVMVDDVELPVKIEFKSRDSITLELTEALRRALWHNSRKLMETGATGTKKFPAQLKMTVVGKTDKHKNVVVCPACILFLLAKGNGRYPGNIPMVCNIELIKGDDSMRRHCVTSEHMECVEMILGLPLGYMDRKPLKCLEDGCSDDFNRQDLRAGHYRRAHKGAEIPPPHVLASWEEAADEGGGEEEEEEEEEEGDDYQPPAPGTVREPMADTFIHNMELRSADKIAGPSNDGKENLFSATSNDDLDLDSKDDVEMDDITLEDAAWTMYGTTQGSEDSAFAIDSDEDDSPGFGFNHANAVGVDSMDEDDGDSSGEEPLEDHIFADNTIHDHATHNHTAHHDTVHNDSDDDSDADSDDHAHDGPSDYANDDSDYDYSQVEDDSYLVLQSESDPRWVNFGSD</sequence>
<feature type="region of interest" description="Disordered" evidence="1">
    <location>
        <begin position="1"/>
        <end position="44"/>
    </location>
</feature>
<feature type="region of interest" description="Disordered" evidence="1">
    <location>
        <begin position="292"/>
        <end position="317"/>
    </location>
</feature>
<feature type="compositionally biased region" description="Acidic residues" evidence="1">
    <location>
        <begin position="371"/>
        <end position="385"/>
    </location>
</feature>
<dbReference type="PROSITE" id="PS00028">
    <property type="entry name" value="ZINC_FINGER_C2H2_1"/>
    <property type="match status" value="1"/>
</dbReference>
<feature type="compositionally biased region" description="Basic residues" evidence="1">
    <location>
        <begin position="1"/>
        <end position="23"/>
    </location>
</feature>
<feature type="compositionally biased region" description="Acidic residues" evidence="1">
    <location>
        <begin position="244"/>
        <end position="264"/>
    </location>
</feature>
<dbReference type="EMBL" id="JAEVFJ010000019">
    <property type="protein sequence ID" value="KAH8099558.1"/>
    <property type="molecule type" value="Genomic_DNA"/>
</dbReference>